<keyword evidence="2" id="KW-1185">Reference proteome</keyword>
<evidence type="ECO:0000313" key="2">
    <source>
        <dbReference type="Proteomes" id="UP000536640"/>
    </source>
</evidence>
<evidence type="ECO:0000313" key="1">
    <source>
        <dbReference type="EMBL" id="MBB5186032.1"/>
    </source>
</evidence>
<reference evidence="1 2" key="1">
    <citation type="submission" date="2020-08" db="EMBL/GenBank/DDBJ databases">
        <title>Genomic Encyclopedia of Type Strains, Phase IV (KMG-IV): sequencing the most valuable type-strain genomes for metagenomic binning, comparative biology and taxonomic classification.</title>
        <authorList>
            <person name="Goeker M."/>
        </authorList>
    </citation>
    <scope>NUCLEOTIDE SEQUENCE [LARGE SCALE GENOMIC DNA]</scope>
    <source>
        <strain evidence="1 2">DSM 25701</strain>
    </source>
</reference>
<gene>
    <name evidence="1" type="ORF">HNQ57_000291</name>
</gene>
<dbReference type="Proteomes" id="UP000536640">
    <property type="component" value="Unassembled WGS sequence"/>
</dbReference>
<proteinExistence type="predicted"/>
<protein>
    <submittedName>
        <fullName evidence="1">Uncharacterized protein</fullName>
    </submittedName>
</protein>
<dbReference type="AlphaFoldDB" id="A0A840R0M1"/>
<name>A0A840R0M1_9GAMM</name>
<organism evidence="1 2">
    <name type="scientific">Zhongshania antarctica</name>
    <dbReference type="NCBI Taxonomy" id="641702"/>
    <lineage>
        <taxon>Bacteria</taxon>
        <taxon>Pseudomonadati</taxon>
        <taxon>Pseudomonadota</taxon>
        <taxon>Gammaproteobacteria</taxon>
        <taxon>Cellvibrionales</taxon>
        <taxon>Spongiibacteraceae</taxon>
        <taxon>Zhongshania</taxon>
    </lineage>
</organism>
<dbReference type="EMBL" id="JACHHW010000001">
    <property type="protein sequence ID" value="MBB5186032.1"/>
    <property type="molecule type" value="Genomic_DNA"/>
</dbReference>
<accession>A0A840R0M1</accession>
<dbReference type="RefSeq" id="WP_264299225.1">
    <property type="nucleotide sequence ID" value="NZ_JACHHW010000001.1"/>
</dbReference>
<comment type="caution">
    <text evidence="1">The sequence shown here is derived from an EMBL/GenBank/DDBJ whole genome shotgun (WGS) entry which is preliminary data.</text>
</comment>
<sequence>MDEKSQDLHGILGTSKTPLRDFGAAGLCPGRKVLDKLNESWR</sequence>